<dbReference type="Pfam" id="PF01699">
    <property type="entry name" value="Na_Ca_ex"/>
    <property type="match status" value="2"/>
</dbReference>
<dbReference type="OrthoDB" id="2127281at2759"/>
<dbReference type="PANTHER" id="PTHR10846:SF8">
    <property type="entry name" value="INNER MEMBRANE PROTEIN YRBG"/>
    <property type="match status" value="1"/>
</dbReference>
<evidence type="ECO:0000256" key="3">
    <source>
        <dbReference type="ARBA" id="ARBA00022449"/>
    </source>
</evidence>
<feature type="transmembrane region" description="Helical" evidence="7">
    <location>
        <begin position="342"/>
        <end position="360"/>
    </location>
</feature>
<evidence type="ECO:0000256" key="5">
    <source>
        <dbReference type="ARBA" id="ARBA00022989"/>
    </source>
</evidence>
<dbReference type="AlphaFoldDB" id="A0A2J6TKK7"/>
<feature type="transmembrane region" description="Helical" evidence="7">
    <location>
        <begin position="260"/>
        <end position="280"/>
    </location>
</feature>
<feature type="domain" description="Sodium/calcium exchanger membrane region" evidence="8">
    <location>
        <begin position="14"/>
        <end position="148"/>
    </location>
</feature>
<protein>
    <recommendedName>
        <fullName evidence="8">Sodium/calcium exchanger membrane region domain-containing protein</fullName>
    </recommendedName>
</protein>
<evidence type="ECO:0000256" key="7">
    <source>
        <dbReference type="SAM" id="Phobius"/>
    </source>
</evidence>
<dbReference type="InterPro" id="IPR004481">
    <property type="entry name" value="K/Na/Ca-exchanger"/>
</dbReference>
<dbReference type="STRING" id="1095630.A0A2J6TKK7"/>
<feature type="transmembrane region" description="Helical" evidence="7">
    <location>
        <begin position="110"/>
        <end position="127"/>
    </location>
</feature>
<sequence>MEWNWESIGYNSCCLISGLFVFQNGADLFIDHGEIIAQRAGVSETLVALLIAGSEWEELAVVVASILQNHSSIGLGNVVGSSISNILGAFALGLLLFPEHVIVFDRSSKIYAGALFLVTTVFTLLAYGGRLDFTGGIFFLVFFAIYLFSMGSAVYEGFLTAPQDGEDEETPNEAERPRLNISIYSATLQVPPSEVSPLMSPISPISPRPLYQRRSTLINDIRENTRGPTQYRLVYHLTMFVVGLMALSLSGYVLSHSASALAVDFHLNGTLVGMTILAFATTLPEKLHSTLEGVKGHSGMLVATTAGSNIFLLTLCLGVLFISQGEGEYSRELGDELLGFEVWTAWTCSLVLAIIVFMGGRRWMGPLLLGGYVAFIGSELYVFKR</sequence>
<dbReference type="EMBL" id="KZ613780">
    <property type="protein sequence ID" value="PMD63551.1"/>
    <property type="molecule type" value="Genomic_DNA"/>
</dbReference>
<feature type="domain" description="Sodium/calcium exchanger membrane region" evidence="8">
    <location>
        <begin position="237"/>
        <end position="376"/>
    </location>
</feature>
<dbReference type="GeneID" id="36592693"/>
<comment type="subcellular location">
    <subcellularLocation>
        <location evidence="1">Membrane</location>
        <topology evidence="1">Multi-pass membrane protein</topology>
    </subcellularLocation>
</comment>
<dbReference type="InterPro" id="IPR044880">
    <property type="entry name" value="NCX_ion-bd_dom_sf"/>
</dbReference>
<evidence type="ECO:0000256" key="6">
    <source>
        <dbReference type="ARBA" id="ARBA00023136"/>
    </source>
</evidence>
<reference evidence="9 10" key="1">
    <citation type="submission" date="2016-04" db="EMBL/GenBank/DDBJ databases">
        <title>A degradative enzymes factory behind the ericoid mycorrhizal symbiosis.</title>
        <authorList>
            <consortium name="DOE Joint Genome Institute"/>
            <person name="Martino E."/>
            <person name="Morin E."/>
            <person name="Grelet G."/>
            <person name="Kuo A."/>
            <person name="Kohler A."/>
            <person name="Daghino S."/>
            <person name="Barry K."/>
            <person name="Choi C."/>
            <person name="Cichocki N."/>
            <person name="Clum A."/>
            <person name="Copeland A."/>
            <person name="Hainaut M."/>
            <person name="Haridas S."/>
            <person name="Labutti K."/>
            <person name="Lindquist E."/>
            <person name="Lipzen A."/>
            <person name="Khouja H.-R."/>
            <person name="Murat C."/>
            <person name="Ohm R."/>
            <person name="Olson A."/>
            <person name="Spatafora J."/>
            <person name="Veneault-Fourrey C."/>
            <person name="Henrissat B."/>
            <person name="Grigoriev I."/>
            <person name="Martin F."/>
            <person name="Perotto S."/>
        </authorList>
    </citation>
    <scope>NUCLEOTIDE SEQUENCE [LARGE SCALE GENOMIC DNA]</scope>
    <source>
        <strain evidence="9 10">E</strain>
    </source>
</reference>
<proteinExistence type="inferred from homology"/>
<dbReference type="RefSeq" id="XP_024740455.1">
    <property type="nucleotide sequence ID" value="XM_024884616.1"/>
</dbReference>
<feature type="transmembrane region" description="Helical" evidence="7">
    <location>
        <begin position="301"/>
        <end position="322"/>
    </location>
</feature>
<keyword evidence="3" id="KW-0813">Transport</keyword>
<gene>
    <name evidence="9" type="ORF">K444DRAFT_641353</name>
</gene>
<feature type="transmembrane region" description="Helical" evidence="7">
    <location>
        <begin position="233"/>
        <end position="254"/>
    </location>
</feature>
<evidence type="ECO:0000256" key="1">
    <source>
        <dbReference type="ARBA" id="ARBA00004141"/>
    </source>
</evidence>
<keyword evidence="4 7" id="KW-0812">Transmembrane</keyword>
<dbReference type="Gene3D" id="1.20.1420.30">
    <property type="entry name" value="NCX, central ion-binding region"/>
    <property type="match status" value="2"/>
</dbReference>
<keyword evidence="3" id="KW-0050">Antiport</keyword>
<keyword evidence="5 7" id="KW-1133">Transmembrane helix</keyword>
<dbReference type="Proteomes" id="UP000235371">
    <property type="component" value="Unassembled WGS sequence"/>
</dbReference>
<keyword evidence="6 7" id="KW-0472">Membrane</keyword>
<accession>A0A2J6TKK7</accession>
<dbReference type="GO" id="GO:0005886">
    <property type="term" value="C:plasma membrane"/>
    <property type="evidence" value="ECO:0007669"/>
    <property type="project" value="TreeGrafter"/>
</dbReference>
<feature type="transmembrane region" description="Helical" evidence="7">
    <location>
        <begin position="78"/>
        <end position="98"/>
    </location>
</feature>
<organism evidence="9 10">
    <name type="scientific">Hyaloscypha bicolor E</name>
    <dbReference type="NCBI Taxonomy" id="1095630"/>
    <lineage>
        <taxon>Eukaryota</taxon>
        <taxon>Fungi</taxon>
        <taxon>Dikarya</taxon>
        <taxon>Ascomycota</taxon>
        <taxon>Pezizomycotina</taxon>
        <taxon>Leotiomycetes</taxon>
        <taxon>Helotiales</taxon>
        <taxon>Hyaloscyphaceae</taxon>
        <taxon>Hyaloscypha</taxon>
        <taxon>Hyaloscypha bicolor</taxon>
    </lineage>
</organism>
<dbReference type="InParanoid" id="A0A2J6TKK7"/>
<name>A0A2J6TKK7_9HELO</name>
<dbReference type="GO" id="GO:0005262">
    <property type="term" value="F:calcium channel activity"/>
    <property type="evidence" value="ECO:0007669"/>
    <property type="project" value="TreeGrafter"/>
</dbReference>
<dbReference type="InterPro" id="IPR004837">
    <property type="entry name" value="NaCa_Exmemb"/>
</dbReference>
<evidence type="ECO:0000313" key="10">
    <source>
        <dbReference type="Proteomes" id="UP000235371"/>
    </source>
</evidence>
<feature type="transmembrane region" description="Helical" evidence="7">
    <location>
        <begin position="367"/>
        <end position="383"/>
    </location>
</feature>
<dbReference type="GO" id="GO:0008273">
    <property type="term" value="F:calcium, potassium:sodium antiporter activity"/>
    <property type="evidence" value="ECO:0007669"/>
    <property type="project" value="TreeGrafter"/>
</dbReference>
<feature type="transmembrane region" description="Helical" evidence="7">
    <location>
        <begin position="133"/>
        <end position="155"/>
    </location>
</feature>
<evidence type="ECO:0000256" key="4">
    <source>
        <dbReference type="ARBA" id="ARBA00022692"/>
    </source>
</evidence>
<keyword evidence="10" id="KW-1185">Reference proteome</keyword>
<dbReference type="GO" id="GO:0006874">
    <property type="term" value="P:intracellular calcium ion homeostasis"/>
    <property type="evidence" value="ECO:0007669"/>
    <property type="project" value="TreeGrafter"/>
</dbReference>
<comment type="similarity">
    <text evidence="2">Belongs to the Ca(2+):cation antiporter (CaCA) (TC 2.A.19) family. SLC24A subfamily.</text>
</comment>
<evidence type="ECO:0000259" key="8">
    <source>
        <dbReference type="Pfam" id="PF01699"/>
    </source>
</evidence>
<dbReference type="PANTHER" id="PTHR10846">
    <property type="entry name" value="SODIUM/POTASSIUM/CALCIUM EXCHANGER"/>
    <property type="match status" value="1"/>
</dbReference>
<evidence type="ECO:0000256" key="2">
    <source>
        <dbReference type="ARBA" id="ARBA00005364"/>
    </source>
</evidence>
<evidence type="ECO:0000313" key="9">
    <source>
        <dbReference type="EMBL" id="PMD63551.1"/>
    </source>
</evidence>